<dbReference type="Proteomes" id="UP000504608">
    <property type="component" value="Unplaced"/>
</dbReference>
<evidence type="ECO:0000256" key="8">
    <source>
        <dbReference type="ARBA" id="ARBA00022989"/>
    </source>
</evidence>
<dbReference type="AlphaFoldDB" id="A0A6J1KJP5"/>
<gene>
    <name evidence="12" type="primary">LOC111495227</name>
</gene>
<evidence type="ECO:0000256" key="3">
    <source>
        <dbReference type="ARBA" id="ARBA00022448"/>
    </source>
</evidence>
<keyword evidence="11" id="KW-1185">Reference proteome</keyword>
<dbReference type="Pfam" id="PF03083">
    <property type="entry name" value="MtN3_slv"/>
    <property type="match status" value="2"/>
</dbReference>
<dbReference type="PANTHER" id="PTHR10791:SF22">
    <property type="entry name" value="BIDIRECTIONAL SUGAR TRANSPORTER SWEET11"/>
    <property type="match status" value="1"/>
</dbReference>
<evidence type="ECO:0000313" key="11">
    <source>
        <dbReference type="Proteomes" id="UP000504608"/>
    </source>
</evidence>
<evidence type="ECO:0000313" key="12">
    <source>
        <dbReference type="RefSeq" id="XP_023000940.1"/>
    </source>
</evidence>
<dbReference type="FunFam" id="1.20.1280.290:FF:000001">
    <property type="entry name" value="Bidirectional sugar transporter SWEET"/>
    <property type="match status" value="1"/>
</dbReference>
<feature type="transmembrane region" description="Helical" evidence="10">
    <location>
        <begin position="166"/>
        <end position="188"/>
    </location>
</feature>
<protein>
    <recommendedName>
        <fullName evidence="10">Bidirectional sugar transporter SWEET</fullName>
    </recommendedName>
</protein>
<feature type="transmembrane region" description="Helical" evidence="10">
    <location>
        <begin position="194"/>
        <end position="215"/>
    </location>
</feature>
<dbReference type="Gene3D" id="1.20.1280.290">
    <property type="match status" value="2"/>
</dbReference>
<comment type="similarity">
    <text evidence="2 10">Belongs to the SWEET sugar transporter family.</text>
</comment>
<evidence type="ECO:0000256" key="7">
    <source>
        <dbReference type="ARBA" id="ARBA00022737"/>
    </source>
</evidence>
<keyword evidence="7" id="KW-0677">Repeat</keyword>
<dbReference type="KEGG" id="cmax:111495227"/>
<dbReference type="GO" id="GO:0005886">
    <property type="term" value="C:plasma membrane"/>
    <property type="evidence" value="ECO:0007669"/>
    <property type="project" value="UniProtKB-SubCell"/>
</dbReference>
<feature type="transmembrane region" description="Helical" evidence="10">
    <location>
        <begin position="49"/>
        <end position="66"/>
    </location>
</feature>
<evidence type="ECO:0000256" key="5">
    <source>
        <dbReference type="ARBA" id="ARBA00022597"/>
    </source>
</evidence>
<proteinExistence type="inferred from homology"/>
<keyword evidence="6 10" id="KW-0812">Transmembrane</keyword>
<evidence type="ECO:0000256" key="9">
    <source>
        <dbReference type="ARBA" id="ARBA00023136"/>
    </source>
</evidence>
<feature type="transmembrane region" description="Helical" evidence="10">
    <location>
        <begin position="12"/>
        <end position="37"/>
    </location>
</feature>
<keyword evidence="3 10" id="KW-0813">Transport</keyword>
<feature type="transmembrane region" description="Helical" evidence="10">
    <location>
        <begin position="107"/>
        <end position="129"/>
    </location>
</feature>
<reference evidence="12" key="1">
    <citation type="submission" date="2025-08" db="UniProtKB">
        <authorList>
            <consortium name="RefSeq"/>
        </authorList>
    </citation>
    <scope>IDENTIFICATION</scope>
    <source>
        <tissue evidence="12">Young leaves</tissue>
    </source>
</reference>
<dbReference type="GO" id="GO:0008515">
    <property type="term" value="F:sucrose transmembrane transporter activity"/>
    <property type="evidence" value="ECO:0007669"/>
    <property type="project" value="UniProtKB-ARBA"/>
</dbReference>
<feature type="transmembrane region" description="Helical" evidence="10">
    <location>
        <begin position="135"/>
        <end position="159"/>
    </location>
</feature>
<organism evidence="11 12">
    <name type="scientific">Cucurbita maxima</name>
    <name type="common">Pumpkin</name>
    <name type="synonym">Winter squash</name>
    <dbReference type="NCBI Taxonomy" id="3661"/>
    <lineage>
        <taxon>Eukaryota</taxon>
        <taxon>Viridiplantae</taxon>
        <taxon>Streptophyta</taxon>
        <taxon>Embryophyta</taxon>
        <taxon>Tracheophyta</taxon>
        <taxon>Spermatophyta</taxon>
        <taxon>Magnoliopsida</taxon>
        <taxon>eudicotyledons</taxon>
        <taxon>Gunneridae</taxon>
        <taxon>Pentapetalae</taxon>
        <taxon>rosids</taxon>
        <taxon>fabids</taxon>
        <taxon>Cucurbitales</taxon>
        <taxon>Cucurbitaceae</taxon>
        <taxon>Cucurbiteae</taxon>
        <taxon>Cucurbita</taxon>
    </lineage>
</organism>
<dbReference type="OrthoDB" id="409725at2759"/>
<dbReference type="RefSeq" id="XP_023000940.1">
    <property type="nucleotide sequence ID" value="XM_023145172.1"/>
</dbReference>
<evidence type="ECO:0000256" key="4">
    <source>
        <dbReference type="ARBA" id="ARBA00022475"/>
    </source>
</evidence>
<comment type="subcellular location">
    <subcellularLocation>
        <location evidence="1 10">Cell membrane</location>
        <topology evidence="1 10">Multi-pass membrane protein</topology>
    </subcellularLocation>
</comment>
<dbReference type="GeneID" id="111495227"/>
<dbReference type="GO" id="GO:0051119">
    <property type="term" value="F:sugar transmembrane transporter activity"/>
    <property type="evidence" value="ECO:0007669"/>
    <property type="project" value="InterPro"/>
</dbReference>
<accession>A0A6J1KJP5</accession>
<name>A0A6J1KJP5_CUCMA</name>
<evidence type="ECO:0000256" key="10">
    <source>
        <dbReference type="RuleBase" id="RU910715"/>
    </source>
</evidence>
<keyword evidence="4" id="KW-1003">Cell membrane</keyword>
<dbReference type="PANTHER" id="PTHR10791">
    <property type="entry name" value="RAG1-ACTIVATING PROTEIN 1"/>
    <property type="match status" value="1"/>
</dbReference>
<comment type="function">
    <text evidence="10">Mediates both low-affinity uptake and efflux of sugar across the membrane.</text>
</comment>
<keyword evidence="5 10" id="KW-0762">Sugar transport</keyword>
<evidence type="ECO:0000256" key="6">
    <source>
        <dbReference type="ARBA" id="ARBA00022692"/>
    </source>
</evidence>
<feature type="transmembrane region" description="Helical" evidence="10">
    <location>
        <begin position="72"/>
        <end position="95"/>
    </location>
</feature>
<sequence>MALSFNIHNPGAFAFGLLGNVISFIVFLAPLPTFIRICKKKSTEGFQSVPYVVALFSAMLWLYYASSKPDETLLITINSVGCVIEIVYIAIFVAFAPKKIRISTLRFVLLLNFGGFCIILLVTHFLVHGSNRVKVLGWICVAFSISVFAAPLSIIRLVIRTKSVEFMPFSLSFFLTLSAITWLLYGIFLKDIYIALPNVPGFIFGIAQMILYIIYNKHEIAGEMTAAAAAAAATNSDKEKQDSVEAIEVIITEVNNEDKDKNLEVNGLIRNPNHV</sequence>
<keyword evidence="9 10" id="KW-0472">Membrane</keyword>
<evidence type="ECO:0000256" key="2">
    <source>
        <dbReference type="ARBA" id="ARBA00007809"/>
    </source>
</evidence>
<evidence type="ECO:0000256" key="1">
    <source>
        <dbReference type="ARBA" id="ARBA00004651"/>
    </source>
</evidence>
<dbReference type="FunFam" id="1.20.1280.290:FF:000003">
    <property type="entry name" value="Bidirectional sugar transporter SWEET"/>
    <property type="match status" value="1"/>
</dbReference>
<dbReference type="InterPro" id="IPR047664">
    <property type="entry name" value="SWEET"/>
</dbReference>
<dbReference type="InterPro" id="IPR004316">
    <property type="entry name" value="SWEET_rpt"/>
</dbReference>
<keyword evidence="8 10" id="KW-1133">Transmembrane helix</keyword>